<sequence length="532" mass="60287">MRNCDTSGADAAAPEADAVGPSPQPRQPHLAMDEVKTCPLLKLPNEILLAVVDHPSLDRASLKSLTLASSRLFQLGRPRFYKEDGCETFWRAVDVADVDALERCARFDAAPVNQLRDVQRKDEVEGATQRECGATPLVTTIEKLWPIDHTAPDVLPEDVYDAARWLLDHGADPNKPSGLPLWRLHRAGDQEPGVLCWPALYHLLPTLLKAQLDRCTVDSMADLVSLLCDRGAIMPLEVDEILTLGRPRSISKEYPDNVPLTVLNLALLLECPSSVLECILTGFERRNFNLTTQLQANSREFMAWLDAETPSHMPVRTWVSRIVEELHGCLSGPIFSWTETYAGEMVDQMEEKVRLLVKHRAVGETEQRAFEKLASTVRELYDARLANSCLTSSGLEDYRLLCWVQLSRSMADLTKPELIDHGQRLHRFEHPRWDPRATWLQNTATEMRQEYCKCVHETGSLGFRLHQDMARYHAQLEAGELIPWYEEDAGLWRHHLKTLNEWAEAADQAPGKRTCQKWFEGPDFQCKEGLTL</sequence>
<comment type="caution">
    <text evidence="2">The sequence shown here is derived from an EMBL/GenBank/DDBJ whole genome shotgun (WGS) entry which is preliminary data.</text>
</comment>
<keyword evidence="3" id="KW-1185">Reference proteome</keyword>
<dbReference type="OrthoDB" id="5024657at2759"/>
<organism evidence="2 3">
    <name type="scientific">Neonectria ditissima</name>
    <dbReference type="NCBI Taxonomy" id="78410"/>
    <lineage>
        <taxon>Eukaryota</taxon>
        <taxon>Fungi</taxon>
        <taxon>Dikarya</taxon>
        <taxon>Ascomycota</taxon>
        <taxon>Pezizomycotina</taxon>
        <taxon>Sordariomycetes</taxon>
        <taxon>Hypocreomycetidae</taxon>
        <taxon>Hypocreales</taxon>
        <taxon>Nectriaceae</taxon>
        <taxon>Neonectria</taxon>
    </lineage>
</organism>
<gene>
    <name evidence="2" type="ORF">AK830_g901</name>
</gene>
<dbReference type="EMBL" id="LKCW01000006">
    <property type="protein sequence ID" value="KPM45577.1"/>
    <property type="molecule type" value="Genomic_DNA"/>
</dbReference>
<proteinExistence type="predicted"/>
<evidence type="ECO:0000313" key="2">
    <source>
        <dbReference type="EMBL" id="KPM45577.1"/>
    </source>
</evidence>
<dbReference type="Proteomes" id="UP000050424">
    <property type="component" value="Unassembled WGS sequence"/>
</dbReference>
<reference evidence="2 3" key="1">
    <citation type="submission" date="2015-09" db="EMBL/GenBank/DDBJ databases">
        <title>Draft genome of a European isolate of the apple canker pathogen Neonectria ditissima.</title>
        <authorList>
            <person name="Gomez-Cortecero A."/>
            <person name="Harrison R.J."/>
            <person name="Armitage A.D."/>
        </authorList>
    </citation>
    <scope>NUCLEOTIDE SEQUENCE [LARGE SCALE GENOMIC DNA]</scope>
    <source>
        <strain evidence="2 3">R09/05</strain>
    </source>
</reference>
<dbReference type="AlphaFoldDB" id="A0A0P7B6Q5"/>
<accession>A0A0P7B6Q5</accession>
<feature type="region of interest" description="Disordered" evidence="1">
    <location>
        <begin position="1"/>
        <end position="29"/>
    </location>
</feature>
<feature type="compositionally biased region" description="Low complexity" evidence="1">
    <location>
        <begin position="9"/>
        <end position="18"/>
    </location>
</feature>
<name>A0A0P7B6Q5_9HYPO</name>
<evidence type="ECO:0000256" key="1">
    <source>
        <dbReference type="SAM" id="MobiDB-lite"/>
    </source>
</evidence>
<evidence type="ECO:0000313" key="3">
    <source>
        <dbReference type="Proteomes" id="UP000050424"/>
    </source>
</evidence>
<protein>
    <submittedName>
        <fullName evidence="2">Uncharacterized protein</fullName>
    </submittedName>
</protein>